<proteinExistence type="predicted"/>
<dbReference type="InterPro" id="IPR035437">
    <property type="entry name" value="SNase_OB-fold_sf"/>
</dbReference>
<dbReference type="GO" id="GO:0004518">
    <property type="term" value="F:nuclease activity"/>
    <property type="evidence" value="ECO:0007669"/>
    <property type="project" value="InterPro"/>
</dbReference>
<dbReference type="AlphaFoldDB" id="X1DKJ2"/>
<organism evidence="2">
    <name type="scientific">marine sediment metagenome</name>
    <dbReference type="NCBI Taxonomy" id="412755"/>
    <lineage>
        <taxon>unclassified sequences</taxon>
        <taxon>metagenomes</taxon>
        <taxon>ecological metagenomes</taxon>
    </lineage>
</organism>
<gene>
    <name evidence="2" type="ORF">S01H4_67279</name>
</gene>
<feature type="non-terminal residue" evidence="2">
    <location>
        <position position="1"/>
    </location>
</feature>
<comment type="caution">
    <text evidence="2">The sequence shown here is derived from an EMBL/GenBank/DDBJ whole genome shotgun (WGS) entry which is preliminary data.</text>
</comment>
<dbReference type="EMBL" id="BART01042219">
    <property type="protein sequence ID" value="GAH21416.1"/>
    <property type="molecule type" value="Genomic_DNA"/>
</dbReference>
<reference evidence="2" key="1">
    <citation type="journal article" date="2014" name="Front. Microbiol.">
        <title>High frequency of phylogenetically diverse reductive dehalogenase-homologous genes in deep subseafloor sedimentary metagenomes.</title>
        <authorList>
            <person name="Kawai M."/>
            <person name="Futagami T."/>
            <person name="Toyoda A."/>
            <person name="Takaki Y."/>
            <person name="Nishi S."/>
            <person name="Hori S."/>
            <person name="Arai W."/>
            <person name="Tsubouchi T."/>
            <person name="Morono Y."/>
            <person name="Uchiyama I."/>
            <person name="Ito T."/>
            <person name="Fujiyama A."/>
            <person name="Inagaki F."/>
            <person name="Takami H."/>
        </authorList>
    </citation>
    <scope>NUCLEOTIDE SEQUENCE</scope>
    <source>
        <strain evidence="2">Expedition CK06-06</strain>
    </source>
</reference>
<sequence length="38" mass="4391">EKNKELVEDKVVKLEKDVSSTDKYGRILAYVYVGDVFI</sequence>
<evidence type="ECO:0000313" key="2">
    <source>
        <dbReference type="EMBL" id="GAH21416.1"/>
    </source>
</evidence>
<dbReference type="PROSITE" id="PS01284">
    <property type="entry name" value="TNASE_2"/>
    <property type="match status" value="1"/>
</dbReference>
<name>X1DKJ2_9ZZZZ</name>
<dbReference type="InterPro" id="IPR016071">
    <property type="entry name" value="Staphylococal_nuclease_OB-fold"/>
</dbReference>
<protein>
    <recommendedName>
        <fullName evidence="1">TNase-like domain-containing protein</fullName>
    </recommendedName>
</protein>
<dbReference type="SUPFAM" id="SSF50199">
    <property type="entry name" value="Staphylococcal nuclease"/>
    <property type="match status" value="1"/>
</dbReference>
<dbReference type="GO" id="GO:0003676">
    <property type="term" value="F:nucleic acid binding"/>
    <property type="evidence" value="ECO:0007669"/>
    <property type="project" value="InterPro"/>
</dbReference>
<dbReference type="InterPro" id="IPR002071">
    <property type="entry name" value="Thermonucl_AS"/>
</dbReference>
<accession>X1DKJ2</accession>
<dbReference type="Gene3D" id="2.40.50.90">
    <property type="match status" value="1"/>
</dbReference>
<dbReference type="Pfam" id="PF00565">
    <property type="entry name" value="SNase"/>
    <property type="match status" value="1"/>
</dbReference>
<evidence type="ECO:0000259" key="1">
    <source>
        <dbReference type="Pfam" id="PF00565"/>
    </source>
</evidence>
<feature type="non-terminal residue" evidence="2">
    <location>
        <position position="38"/>
    </location>
</feature>
<feature type="domain" description="TNase-like" evidence="1">
    <location>
        <begin position="4"/>
        <end position="34"/>
    </location>
</feature>